<sequence length="287" mass="32328">MGAEIKRLQNVFARYGIPETVCSDGGTQFTLWEFQKFAQACAFSHITSSPRFPQSNGAAKNAVVITKKILTKSQDPNLGLLTYQTTPLESGYSLAELLFGKTSGECGANVTMIATGNSIPLFVFRERTSNCSAEWCPMLKCRFRNSIIMHFVKHIWPIVDKPLFLFIDYHESHVIIQVIDFEKLSGVVLLIFYSCTCNKMQLLDRGVFGPFKTNYHEAMNNWMVSPGNIGKHVTLYEVVTMAGIAFCVFTLSERFKQLKIIIFILNIFTDIDYMATSVTDQSTSQDT</sequence>
<dbReference type="Proteomes" id="UP001159363">
    <property type="component" value="Chromosome X"/>
</dbReference>
<keyword evidence="3" id="KW-1185">Reference proteome</keyword>
<protein>
    <recommendedName>
        <fullName evidence="1">Integrase catalytic domain-containing protein</fullName>
    </recommendedName>
</protein>
<evidence type="ECO:0000313" key="2">
    <source>
        <dbReference type="EMBL" id="KAJ8887261.1"/>
    </source>
</evidence>
<name>A0ABQ9HSG0_9NEOP</name>
<dbReference type="InterPro" id="IPR001584">
    <property type="entry name" value="Integrase_cat-core"/>
</dbReference>
<dbReference type="Pfam" id="PF03184">
    <property type="entry name" value="DDE_1"/>
    <property type="match status" value="1"/>
</dbReference>
<dbReference type="SUPFAM" id="SSF53098">
    <property type="entry name" value="Ribonuclease H-like"/>
    <property type="match status" value="1"/>
</dbReference>
<dbReference type="InterPro" id="IPR050951">
    <property type="entry name" value="Retrovirus_Pol_polyprotein"/>
</dbReference>
<dbReference type="Gene3D" id="3.30.420.10">
    <property type="entry name" value="Ribonuclease H-like superfamily/Ribonuclease H"/>
    <property type="match status" value="1"/>
</dbReference>
<dbReference type="PROSITE" id="PS50994">
    <property type="entry name" value="INTEGRASE"/>
    <property type="match status" value="1"/>
</dbReference>
<feature type="domain" description="Integrase catalytic" evidence="1">
    <location>
        <begin position="1"/>
        <end position="128"/>
    </location>
</feature>
<gene>
    <name evidence="2" type="ORF">PR048_013476</name>
</gene>
<dbReference type="PANTHER" id="PTHR37984">
    <property type="entry name" value="PROTEIN CBG26694"/>
    <property type="match status" value="1"/>
</dbReference>
<proteinExistence type="predicted"/>
<reference evidence="2 3" key="1">
    <citation type="submission" date="2023-02" db="EMBL/GenBank/DDBJ databases">
        <title>LHISI_Scaffold_Assembly.</title>
        <authorList>
            <person name="Stuart O.P."/>
            <person name="Cleave R."/>
            <person name="Magrath M.J.L."/>
            <person name="Mikheyev A.S."/>
        </authorList>
    </citation>
    <scope>NUCLEOTIDE SEQUENCE [LARGE SCALE GENOMIC DNA]</scope>
    <source>
        <strain evidence="2">Daus_M_001</strain>
        <tissue evidence="2">Leg muscle</tissue>
    </source>
</reference>
<dbReference type="InterPro" id="IPR012337">
    <property type="entry name" value="RNaseH-like_sf"/>
</dbReference>
<dbReference type="EMBL" id="JARBHB010000004">
    <property type="protein sequence ID" value="KAJ8887261.1"/>
    <property type="molecule type" value="Genomic_DNA"/>
</dbReference>
<accession>A0ABQ9HSG0</accession>
<evidence type="ECO:0000259" key="1">
    <source>
        <dbReference type="PROSITE" id="PS50994"/>
    </source>
</evidence>
<dbReference type="PANTHER" id="PTHR37984:SF5">
    <property type="entry name" value="PROTEIN NYNRIN-LIKE"/>
    <property type="match status" value="1"/>
</dbReference>
<dbReference type="InterPro" id="IPR004875">
    <property type="entry name" value="DDE_SF_endonuclease_dom"/>
</dbReference>
<organism evidence="2 3">
    <name type="scientific">Dryococelus australis</name>
    <dbReference type="NCBI Taxonomy" id="614101"/>
    <lineage>
        <taxon>Eukaryota</taxon>
        <taxon>Metazoa</taxon>
        <taxon>Ecdysozoa</taxon>
        <taxon>Arthropoda</taxon>
        <taxon>Hexapoda</taxon>
        <taxon>Insecta</taxon>
        <taxon>Pterygota</taxon>
        <taxon>Neoptera</taxon>
        <taxon>Polyneoptera</taxon>
        <taxon>Phasmatodea</taxon>
        <taxon>Verophasmatodea</taxon>
        <taxon>Anareolatae</taxon>
        <taxon>Phasmatidae</taxon>
        <taxon>Eurycanthinae</taxon>
        <taxon>Dryococelus</taxon>
    </lineage>
</organism>
<comment type="caution">
    <text evidence="2">The sequence shown here is derived from an EMBL/GenBank/DDBJ whole genome shotgun (WGS) entry which is preliminary data.</text>
</comment>
<dbReference type="InterPro" id="IPR036397">
    <property type="entry name" value="RNaseH_sf"/>
</dbReference>
<evidence type="ECO:0000313" key="3">
    <source>
        <dbReference type="Proteomes" id="UP001159363"/>
    </source>
</evidence>